<dbReference type="PANTHER" id="PTHR21472">
    <property type="entry name" value="ENDONUCLEASE DOMAIN-CONTAINING 1 PROTEIN ENDOD1"/>
    <property type="match status" value="1"/>
</dbReference>
<gene>
    <name evidence="3" type="ORF">EB796_004818</name>
</gene>
<dbReference type="InterPro" id="IPR044925">
    <property type="entry name" value="His-Me_finger_sf"/>
</dbReference>
<dbReference type="PANTHER" id="PTHR21472:SF21">
    <property type="entry name" value="ENDONUCLEASE DOMAIN-CONTAINING 1 PROTEIN-LIKE-RELATED"/>
    <property type="match status" value="1"/>
</dbReference>
<dbReference type="Proteomes" id="UP000593567">
    <property type="component" value="Unassembled WGS sequence"/>
</dbReference>
<dbReference type="EMBL" id="VXIV02000656">
    <property type="protein sequence ID" value="KAF6036871.1"/>
    <property type="molecule type" value="Genomic_DNA"/>
</dbReference>
<dbReference type="SMART" id="SM00477">
    <property type="entry name" value="NUC"/>
    <property type="match status" value="1"/>
</dbReference>
<proteinExistence type="predicted"/>
<dbReference type="GO" id="GO:0016787">
    <property type="term" value="F:hydrolase activity"/>
    <property type="evidence" value="ECO:0007669"/>
    <property type="project" value="InterPro"/>
</dbReference>
<dbReference type="InterPro" id="IPR039015">
    <property type="entry name" value="ENDOD1"/>
</dbReference>
<accession>A0A7J7KG55</accession>
<dbReference type="InterPro" id="IPR001604">
    <property type="entry name" value="Endo_G_ENPP1-like_dom"/>
</dbReference>
<evidence type="ECO:0000313" key="3">
    <source>
        <dbReference type="EMBL" id="KAF6036871.1"/>
    </source>
</evidence>
<feature type="domain" description="DNA/RNA non-specific endonuclease/pyrophosphatase/phosphodiesterase" evidence="2">
    <location>
        <begin position="1"/>
        <end position="181"/>
    </location>
</feature>
<dbReference type="Pfam" id="PF01223">
    <property type="entry name" value="Endonuclease_NS"/>
    <property type="match status" value="1"/>
</dbReference>
<protein>
    <recommendedName>
        <fullName evidence="5">EXOG</fullName>
    </recommendedName>
</protein>
<name>A0A7J7KG55_BUGNE</name>
<dbReference type="SUPFAM" id="SSF54060">
    <property type="entry name" value="His-Me finger endonucleases"/>
    <property type="match status" value="1"/>
</dbReference>
<keyword evidence="4" id="KW-1185">Reference proteome</keyword>
<dbReference type="OrthoDB" id="6082810at2759"/>
<organism evidence="3 4">
    <name type="scientific">Bugula neritina</name>
    <name type="common">Brown bryozoan</name>
    <name type="synonym">Sertularia neritina</name>
    <dbReference type="NCBI Taxonomy" id="10212"/>
    <lineage>
        <taxon>Eukaryota</taxon>
        <taxon>Metazoa</taxon>
        <taxon>Spiralia</taxon>
        <taxon>Lophotrochozoa</taxon>
        <taxon>Bryozoa</taxon>
        <taxon>Gymnolaemata</taxon>
        <taxon>Cheilostomatida</taxon>
        <taxon>Flustrina</taxon>
        <taxon>Buguloidea</taxon>
        <taxon>Bugulidae</taxon>
        <taxon>Bugula</taxon>
    </lineage>
</organism>
<sequence length="186" mass="21061">MDNDLKKNRPWVMPVQAINEDYQDTGFDRGHLNPNFMHCGMARVATFSLTNSVPQDPCFNRIVWYDIESTTKERFEQSCSFKQANRYVITGAVPSKDKFIPPDDIIVDDQPDKQTRRVNVPAYMWTLTCCDSSSANNGTSHFHGIIAENRGEGSIEEFSNVYSMEIRLTELYGSSSNLTLLADGCN</sequence>
<comment type="caution">
    <text evidence="3">The sequence shown here is derived from an EMBL/GenBank/DDBJ whole genome shotgun (WGS) entry which is preliminary data.</text>
</comment>
<dbReference type="InterPro" id="IPR044929">
    <property type="entry name" value="DNA/RNA_non-sp_Endonuclease_sf"/>
</dbReference>
<evidence type="ECO:0000259" key="1">
    <source>
        <dbReference type="SMART" id="SM00477"/>
    </source>
</evidence>
<feature type="domain" description="ENPP1-3/EXOG-like endonuclease/phosphodiesterase" evidence="1">
    <location>
        <begin position="2"/>
        <end position="184"/>
    </location>
</feature>
<dbReference type="GO" id="GO:0046872">
    <property type="term" value="F:metal ion binding"/>
    <property type="evidence" value="ECO:0007669"/>
    <property type="project" value="InterPro"/>
</dbReference>
<dbReference type="InterPro" id="IPR020821">
    <property type="entry name" value="ENPP1-3/EXOG-like_nuc-like"/>
</dbReference>
<dbReference type="Gene3D" id="3.40.570.10">
    <property type="entry name" value="Extracellular Endonuclease, subunit A"/>
    <property type="match status" value="1"/>
</dbReference>
<dbReference type="GO" id="GO:0003676">
    <property type="term" value="F:nucleic acid binding"/>
    <property type="evidence" value="ECO:0007669"/>
    <property type="project" value="InterPro"/>
</dbReference>
<dbReference type="SMART" id="SM00892">
    <property type="entry name" value="Endonuclease_NS"/>
    <property type="match status" value="1"/>
</dbReference>
<evidence type="ECO:0000259" key="2">
    <source>
        <dbReference type="SMART" id="SM00892"/>
    </source>
</evidence>
<dbReference type="AlphaFoldDB" id="A0A7J7KG55"/>
<reference evidence="3" key="1">
    <citation type="submission" date="2020-06" db="EMBL/GenBank/DDBJ databases">
        <title>Draft genome of Bugula neritina, a colonial animal packing powerful symbionts and potential medicines.</title>
        <authorList>
            <person name="Rayko M."/>
        </authorList>
    </citation>
    <scope>NUCLEOTIDE SEQUENCE [LARGE SCALE GENOMIC DNA]</scope>
    <source>
        <strain evidence="3">Kwan_BN1</strain>
    </source>
</reference>
<evidence type="ECO:0008006" key="5">
    <source>
        <dbReference type="Google" id="ProtNLM"/>
    </source>
</evidence>
<evidence type="ECO:0000313" key="4">
    <source>
        <dbReference type="Proteomes" id="UP000593567"/>
    </source>
</evidence>